<dbReference type="EMBL" id="AEVT01000058">
    <property type="protein sequence ID" value="EGA70446.1"/>
    <property type="molecule type" value="Genomic_DNA"/>
</dbReference>
<proteinExistence type="predicted"/>
<feature type="domain" description="N-acetyltransferase" evidence="1">
    <location>
        <begin position="7"/>
        <end position="167"/>
    </location>
</feature>
<dbReference type="InterPro" id="IPR000182">
    <property type="entry name" value="GNAT_dom"/>
</dbReference>
<reference evidence="2 3" key="1">
    <citation type="journal article" date="2012" name="Int. J. Syst. Evol. Microbiol.">
        <title>Vibrio caribbeanicus sp. nov., isolated from the marine sponge Scleritoderma cyanea.</title>
        <authorList>
            <person name="Hoffmann M."/>
            <person name="Monday S.R."/>
            <person name="Allard M.W."/>
            <person name="Strain E.A."/>
            <person name="Whittaker P."/>
            <person name="Naum M."/>
            <person name="McCarthy P.J."/>
            <person name="Lopez J.V."/>
            <person name="Fischer M."/>
            <person name="Brown E.W."/>
        </authorList>
    </citation>
    <scope>NUCLEOTIDE SEQUENCE [LARGE SCALE GENOMIC DNA]</scope>
    <source>
        <strain evidence="3">DSMZ 21326</strain>
    </source>
</reference>
<organism evidence="2 3">
    <name type="scientific">Vibrio sinaloensis DSM 21326</name>
    <dbReference type="NCBI Taxonomy" id="945550"/>
    <lineage>
        <taxon>Bacteria</taxon>
        <taxon>Pseudomonadati</taxon>
        <taxon>Pseudomonadota</taxon>
        <taxon>Gammaproteobacteria</taxon>
        <taxon>Vibrionales</taxon>
        <taxon>Vibrionaceae</taxon>
        <taxon>Vibrio</taxon>
        <taxon>Vibrio oreintalis group</taxon>
    </lineage>
</organism>
<dbReference type="InterPro" id="IPR016181">
    <property type="entry name" value="Acyl_CoA_acyltransferase"/>
</dbReference>
<evidence type="ECO:0000259" key="1">
    <source>
        <dbReference type="PROSITE" id="PS51186"/>
    </source>
</evidence>
<dbReference type="Pfam" id="PF13673">
    <property type="entry name" value="Acetyltransf_10"/>
    <property type="match status" value="1"/>
</dbReference>
<dbReference type="eggNOG" id="COG2153">
    <property type="taxonomic scope" value="Bacteria"/>
</dbReference>
<dbReference type="AlphaFoldDB" id="E8M5Z6"/>
<evidence type="ECO:0000313" key="2">
    <source>
        <dbReference type="EMBL" id="EGA70446.1"/>
    </source>
</evidence>
<dbReference type="RefSeq" id="WP_008076353.1">
    <property type="nucleotide sequence ID" value="NZ_AEVT01000058.1"/>
</dbReference>
<dbReference type="Proteomes" id="UP000006228">
    <property type="component" value="Unassembled WGS sequence"/>
</dbReference>
<dbReference type="OrthoDB" id="9796171at2"/>
<dbReference type="Gene3D" id="3.40.630.30">
    <property type="match status" value="1"/>
</dbReference>
<sequence length="172" mass="20019">MLEWRIKKFDQLTVHELYAFLRQRVEIFIVEFNEPYSDLDGKDTHPETYHVMGFDGDKLVAYSRIMPQKLGYPVEVLPLIEGNANDVCIGRVIVDKDYRGKQVGFELMQVSFDATTRLFPQETIFISAQEHLKEYYGKFGFKVVTDRYYEDGCKMLGLRYTPAKALETHSLG</sequence>
<dbReference type="GO" id="GO:0016747">
    <property type="term" value="F:acyltransferase activity, transferring groups other than amino-acyl groups"/>
    <property type="evidence" value="ECO:0007669"/>
    <property type="project" value="InterPro"/>
</dbReference>
<evidence type="ECO:0000313" key="3">
    <source>
        <dbReference type="Proteomes" id="UP000006228"/>
    </source>
</evidence>
<comment type="caution">
    <text evidence="2">The sequence shown here is derived from an EMBL/GenBank/DDBJ whole genome shotgun (WGS) entry which is preliminary data.</text>
</comment>
<dbReference type="SUPFAM" id="SSF55729">
    <property type="entry name" value="Acyl-CoA N-acyltransferases (Nat)"/>
    <property type="match status" value="1"/>
</dbReference>
<dbReference type="GeneID" id="95569024"/>
<accession>E8M5Z6</accession>
<protein>
    <recommendedName>
        <fullName evidence="1">N-acetyltransferase domain-containing protein</fullName>
    </recommendedName>
</protein>
<dbReference type="PROSITE" id="PS51186">
    <property type="entry name" value="GNAT"/>
    <property type="match status" value="1"/>
</dbReference>
<gene>
    <name evidence="2" type="ORF">VISI1226_00235</name>
</gene>
<name>E8M5Z6_PHOS4</name>